<gene>
    <name evidence="5" type="ordered locus">gll4066</name>
</gene>
<dbReference type="Gene3D" id="3.40.50.300">
    <property type="entry name" value="P-loop containing nucleotide triphosphate hydrolases"/>
    <property type="match status" value="1"/>
</dbReference>
<dbReference type="PANTHER" id="PTHR30050:SF4">
    <property type="entry name" value="ATP-BINDING PROTEIN RV3427C IN INSERTION SEQUENCE-RELATED"/>
    <property type="match status" value="1"/>
</dbReference>
<dbReference type="STRING" id="251221.gene:10761584"/>
<accession>Q7NE14</accession>
<evidence type="ECO:0000313" key="6">
    <source>
        <dbReference type="Proteomes" id="UP000000557"/>
    </source>
</evidence>
<evidence type="ECO:0000256" key="2">
    <source>
        <dbReference type="ARBA" id="ARBA00022741"/>
    </source>
</evidence>
<dbReference type="eggNOG" id="COG1484">
    <property type="taxonomic scope" value="Bacteria"/>
</dbReference>
<dbReference type="InterPro" id="IPR028350">
    <property type="entry name" value="DNAC/IstB-like"/>
</dbReference>
<dbReference type="RefSeq" id="WP_011144054.1">
    <property type="nucleotide sequence ID" value="NC_005125.1"/>
</dbReference>
<keyword evidence="3" id="KW-0067">ATP-binding</keyword>
<reference evidence="5 6" key="2">
    <citation type="journal article" date="2003" name="DNA Res.">
        <title>Complete genome structure of Gloeobacter violaceus PCC 7421, a cyanobacterium that lacks thylakoids (supplement).</title>
        <authorList>
            <person name="Nakamura Y."/>
            <person name="Kaneko T."/>
            <person name="Sato S."/>
            <person name="Mimuro M."/>
            <person name="Miyashita H."/>
            <person name="Tsuchiya T."/>
            <person name="Sasamoto S."/>
            <person name="Watanabe A."/>
            <person name="Kawashima K."/>
            <person name="Kishida Y."/>
            <person name="Kiyokawa C."/>
            <person name="Kohara M."/>
            <person name="Matsumoto M."/>
            <person name="Matsuno A."/>
            <person name="Nakazaki N."/>
            <person name="Shimpo S."/>
            <person name="Takeuchi C."/>
            <person name="Yamada M."/>
            <person name="Tabata S."/>
        </authorList>
    </citation>
    <scope>NUCLEOTIDE SEQUENCE [LARGE SCALE GENOMIC DNA]</scope>
    <source>
        <strain evidence="6">ATCC 29082 / PCC 7421</strain>
    </source>
</reference>
<dbReference type="InterPro" id="IPR002611">
    <property type="entry name" value="IstB_ATP-bd"/>
</dbReference>
<keyword evidence="6" id="KW-1185">Reference proteome</keyword>
<dbReference type="PATRIC" id="fig|251221.4.peg.4099"/>
<evidence type="ECO:0000256" key="3">
    <source>
        <dbReference type="ARBA" id="ARBA00022840"/>
    </source>
</evidence>
<dbReference type="NCBIfam" id="NF038214">
    <property type="entry name" value="IS21_help_AAA"/>
    <property type="match status" value="1"/>
</dbReference>
<dbReference type="AlphaFoldDB" id="Q7NE14"/>
<evidence type="ECO:0000259" key="4">
    <source>
        <dbReference type="SMART" id="SM00382"/>
    </source>
</evidence>
<dbReference type="InterPro" id="IPR047661">
    <property type="entry name" value="IstB"/>
</dbReference>
<dbReference type="EnsemblBacteria" id="BAC92007">
    <property type="protein sequence ID" value="BAC92007"/>
    <property type="gene ID" value="BAC92007"/>
</dbReference>
<proteinExistence type="inferred from homology"/>
<organism evidence="5 6">
    <name type="scientific">Gloeobacter violaceus (strain ATCC 29082 / PCC 7421)</name>
    <dbReference type="NCBI Taxonomy" id="251221"/>
    <lineage>
        <taxon>Bacteria</taxon>
        <taxon>Bacillati</taxon>
        <taxon>Cyanobacteriota</taxon>
        <taxon>Cyanophyceae</taxon>
        <taxon>Gloeobacterales</taxon>
        <taxon>Gloeobacteraceae</taxon>
        <taxon>Gloeobacter</taxon>
    </lineage>
</organism>
<dbReference type="Pfam" id="PF01695">
    <property type="entry name" value="IstB_IS21"/>
    <property type="match status" value="1"/>
</dbReference>
<dbReference type="Proteomes" id="UP000000557">
    <property type="component" value="Chromosome"/>
</dbReference>
<dbReference type="InterPro" id="IPR003593">
    <property type="entry name" value="AAA+_ATPase"/>
</dbReference>
<feature type="domain" description="AAA+ ATPase" evidence="4">
    <location>
        <begin position="99"/>
        <end position="232"/>
    </location>
</feature>
<dbReference type="GO" id="GO:0006260">
    <property type="term" value="P:DNA replication"/>
    <property type="evidence" value="ECO:0000318"/>
    <property type="project" value="GO_Central"/>
</dbReference>
<name>Q7NE14_GLOVI</name>
<sequence>MSEASLEVLLKALRLGFIGEQVERIEAQAVAEGWSHSRFLKCLCEFEHTERENRRLARYLKDARLPVGKSLSGFDFAACTKLERRRVQQLAADSTWVKRAENVLLFGPSGVGKTHLAAGVGLAMVEKGIPVRYFTATNLVQLLQQAKLNLALEKQLVRLDHYPVVVIDDIGYVKRSESESSVLFELIAHRYERHSLVITSNHPFRDWDQIFSDTTMTVSAVDRLVHHATLIEIEAESYRKKAAQARQQRQSAT</sequence>
<dbReference type="InterPro" id="IPR027417">
    <property type="entry name" value="P-loop_NTPase"/>
</dbReference>
<dbReference type="SMART" id="SM00382">
    <property type="entry name" value="AAA"/>
    <property type="match status" value="1"/>
</dbReference>
<dbReference type="PANTHER" id="PTHR30050">
    <property type="entry name" value="CHROMOSOMAL REPLICATION INITIATOR PROTEIN DNAA"/>
    <property type="match status" value="1"/>
</dbReference>
<dbReference type="KEGG" id="gvi:gll4066"/>
<dbReference type="EMBL" id="BA000045">
    <property type="protein sequence ID" value="BAC92007.1"/>
    <property type="molecule type" value="Genomic_DNA"/>
</dbReference>
<dbReference type="SUPFAM" id="SSF52540">
    <property type="entry name" value="P-loop containing nucleoside triphosphate hydrolases"/>
    <property type="match status" value="1"/>
</dbReference>
<dbReference type="PhylomeDB" id="Q7NE14"/>
<dbReference type="GO" id="GO:0005524">
    <property type="term" value="F:ATP binding"/>
    <property type="evidence" value="ECO:0007669"/>
    <property type="project" value="UniProtKB-KW"/>
</dbReference>
<dbReference type="HOGENOM" id="CLU_062999_1_1_3"/>
<dbReference type="OrthoDB" id="531921at2"/>
<keyword evidence="2" id="KW-0547">Nucleotide-binding</keyword>
<evidence type="ECO:0000313" key="5">
    <source>
        <dbReference type="EMBL" id="BAC92007.1"/>
    </source>
</evidence>
<comment type="similarity">
    <text evidence="1">Belongs to the IS21/IS1162 putative ATP-binding protein family.</text>
</comment>
<dbReference type="InParanoid" id="Q7NE14"/>
<reference evidence="5 6" key="1">
    <citation type="journal article" date="2003" name="DNA Res.">
        <title>Complete genome structure of Gloeobacter violaceus PCC 7421, a cyanobacterium that lacks thylakoids.</title>
        <authorList>
            <person name="Nakamura Y."/>
            <person name="Kaneko T."/>
            <person name="Sato S."/>
            <person name="Mimuro M."/>
            <person name="Miyashita H."/>
            <person name="Tsuchiya T."/>
            <person name="Sasamoto S."/>
            <person name="Watanabe A."/>
            <person name="Kawashima K."/>
            <person name="Kishida Y."/>
            <person name="Kiyokawa C."/>
            <person name="Kohara M."/>
            <person name="Matsumoto M."/>
            <person name="Matsuno A."/>
            <person name="Nakazaki N."/>
            <person name="Shimpo S."/>
            <person name="Takeuchi C."/>
            <person name="Yamada M."/>
            <person name="Tabata S."/>
        </authorList>
    </citation>
    <scope>NUCLEOTIDE SEQUENCE [LARGE SCALE GENOMIC DNA]</scope>
    <source>
        <strain evidence="6">ATCC 29082 / PCC 7421</strain>
    </source>
</reference>
<dbReference type="PIRSF" id="PIRSF003073">
    <property type="entry name" value="DNAC_TnpB_IstB"/>
    <property type="match status" value="1"/>
</dbReference>
<protein>
    <submittedName>
        <fullName evidence="5">Gll4066 protein</fullName>
    </submittedName>
</protein>
<dbReference type="CDD" id="cd00009">
    <property type="entry name" value="AAA"/>
    <property type="match status" value="1"/>
</dbReference>
<evidence type="ECO:0000256" key="1">
    <source>
        <dbReference type="ARBA" id="ARBA00008059"/>
    </source>
</evidence>